<dbReference type="PROSITE" id="PS51708">
    <property type="entry name" value="CHAD"/>
    <property type="match status" value="1"/>
</dbReference>
<feature type="domain" description="CHAD" evidence="1">
    <location>
        <begin position="2"/>
        <end position="259"/>
    </location>
</feature>
<dbReference type="RefSeq" id="WP_153024167.1">
    <property type="nucleotide sequence ID" value="NZ_WIAO01000004.1"/>
</dbReference>
<dbReference type="AlphaFoldDB" id="A0A6L5G5T4"/>
<evidence type="ECO:0000313" key="2">
    <source>
        <dbReference type="EMBL" id="MQM25003.1"/>
    </source>
</evidence>
<dbReference type="Pfam" id="PF05235">
    <property type="entry name" value="CHAD"/>
    <property type="match status" value="1"/>
</dbReference>
<dbReference type="InterPro" id="IPR038186">
    <property type="entry name" value="CHAD_dom_sf"/>
</dbReference>
<gene>
    <name evidence="2" type="ORF">GFD30_05340</name>
</gene>
<organism evidence="2 3">
    <name type="scientific">Glycomyces albidus</name>
    <dbReference type="NCBI Taxonomy" id="2656774"/>
    <lineage>
        <taxon>Bacteria</taxon>
        <taxon>Bacillati</taxon>
        <taxon>Actinomycetota</taxon>
        <taxon>Actinomycetes</taxon>
        <taxon>Glycomycetales</taxon>
        <taxon>Glycomycetaceae</taxon>
        <taxon>Glycomyces</taxon>
    </lineage>
</organism>
<dbReference type="Gene3D" id="1.40.20.10">
    <property type="entry name" value="CHAD domain"/>
    <property type="match status" value="1"/>
</dbReference>
<protein>
    <submittedName>
        <fullName evidence="2">CHAD domain-containing protein</fullName>
    </submittedName>
</protein>
<accession>A0A6L5G5T4</accession>
<sequence length="259" mass="28831">MSEIAGAGVHAYLAVQVAALQEYREPVMRREEDAVHRMRVATRRLRSLLSTYGSLYAEVPLKRRRLRWLADELGRVRDLEVLRMRFAKRLGDERPDWFAALAEQERLAYVPLIEALARERSLKLLDAAGNLVAYPEFTPAAARPAVEVLGPIVEGARVDMLRALTAVKDAGDPDAARHAARNAAKRARYTAEAATGLGSVAEAVAAEAKKLQNRFGKCQDDIVAIRYLEEHAPDSPLLEDERRRHAKHIARAEAVVEAL</sequence>
<comment type="caution">
    <text evidence="2">The sequence shown here is derived from an EMBL/GenBank/DDBJ whole genome shotgun (WGS) entry which is preliminary data.</text>
</comment>
<dbReference type="EMBL" id="WIAO01000004">
    <property type="protein sequence ID" value="MQM25003.1"/>
    <property type="molecule type" value="Genomic_DNA"/>
</dbReference>
<dbReference type="PANTHER" id="PTHR39339">
    <property type="entry name" value="SLR1444 PROTEIN"/>
    <property type="match status" value="1"/>
</dbReference>
<evidence type="ECO:0000313" key="3">
    <source>
        <dbReference type="Proteomes" id="UP000477750"/>
    </source>
</evidence>
<proteinExistence type="predicted"/>
<evidence type="ECO:0000259" key="1">
    <source>
        <dbReference type="PROSITE" id="PS51708"/>
    </source>
</evidence>
<dbReference type="Proteomes" id="UP000477750">
    <property type="component" value="Unassembled WGS sequence"/>
</dbReference>
<name>A0A6L5G5T4_9ACTN</name>
<dbReference type="PANTHER" id="PTHR39339:SF1">
    <property type="entry name" value="CHAD DOMAIN-CONTAINING PROTEIN"/>
    <property type="match status" value="1"/>
</dbReference>
<dbReference type="InterPro" id="IPR007899">
    <property type="entry name" value="CHAD_dom"/>
</dbReference>
<dbReference type="SMART" id="SM00880">
    <property type="entry name" value="CHAD"/>
    <property type="match status" value="1"/>
</dbReference>
<reference evidence="2 3" key="1">
    <citation type="submission" date="2019-10" db="EMBL/GenBank/DDBJ databases">
        <title>Glycomyces albidus sp. nov., a novel actinomycete isolated from rhizosphere soil of wheat (Triticum aestivum L.).</title>
        <authorList>
            <person name="Qian L."/>
        </authorList>
    </citation>
    <scope>NUCLEOTIDE SEQUENCE [LARGE SCALE GENOMIC DNA]</scope>
    <source>
        <strain evidence="2 3">NEAU-7082</strain>
    </source>
</reference>
<keyword evidence="3" id="KW-1185">Reference proteome</keyword>